<dbReference type="KEGG" id="tva:4756947"/>
<dbReference type="PANTHER" id="PTHR28570:SF3">
    <property type="entry name" value="ASPARTYL AMINOPEPTIDASE"/>
    <property type="match status" value="1"/>
</dbReference>
<evidence type="ECO:0000313" key="13">
    <source>
        <dbReference type="Proteomes" id="UP000001542"/>
    </source>
</evidence>
<evidence type="ECO:0000313" key="12">
    <source>
        <dbReference type="EMBL" id="EAX99142.1"/>
    </source>
</evidence>
<dbReference type="InterPro" id="IPR023358">
    <property type="entry name" value="Peptidase_M18_dom2"/>
</dbReference>
<keyword evidence="10 11" id="KW-0482">Metalloprotease</keyword>
<evidence type="ECO:0000256" key="4">
    <source>
        <dbReference type="ARBA" id="ARBA00011965"/>
    </source>
</evidence>
<dbReference type="eggNOG" id="KOG2596">
    <property type="taxonomic scope" value="Eukaryota"/>
</dbReference>
<evidence type="ECO:0000256" key="11">
    <source>
        <dbReference type="RuleBase" id="RU004386"/>
    </source>
</evidence>
<dbReference type="Gene3D" id="3.40.630.10">
    <property type="entry name" value="Zn peptidases"/>
    <property type="match status" value="1"/>
</dbReference>
<dbReference type="GO" id="GO:0008237">
    <property type="term" value="F:metallopeptidase activity"/>
    <property type="evidence" value="ECO:0007669"/>
    <property type="project" value="UniProtKB-KW"/>
</dbReference>
<organism evidence="12 13">
    <name type="scientific">Trichomonas vaginalis (strain ATCC PRA-98 / G3)</name>
    <dbReference type="NCBI Taxonomy" id="412133"/>
    <lineage>
        <taxon>Eukaryota</taxon>
        <taxon>Metamonada</taxon>
        <taxon>Parabasalia</taxon>
        <taxon>Trichomonadida</taxon>
        <taxon>Trichomonadidae</taxon>
        <taxon>Trichomonas</taxon>
    </lineage>
</organism>
<keyword evidence="7 11" id="KW-0479">Metal-binding</keyword>
<dbReference type="GO" id="GO:0008270">
    <property type="term" value="F:zinc ion binding"/>
    <property type="evidence" value="ECO:0007669"/>
    <property type="project" value="InterPro"/>
</dbReference>
<dbReference type="FunFam" id="2.30.250.10:FF:000007">
    <property type="entry name" value="Clan MH, family M18, aspartyl aminopeptidase-like metallopeptidase"/>
    <property type="match status" value="1"/>
</dbReference>
<keyword evidence="5 11" id="KW-0031">Aminopeptidase</keyword>
<dbReference type="InParanoid" id="A2F7I4"/>
<dbReference type="SUPFAM" id="SSF53187">
    <property type="entry name" value="Zn-dependent exopeptidases"/>
    <property type="match status" value="1"/>
</dbReference>
<evidence type="ECO:0000256" key="5">
    <source>
        <dbReference type="ARBA" id="ARBA00022438"/>
    </source>
</evidence>
<dbReference type="SUPFAM" id="SSF101821">
    <property type="entry name" value="Aminopeptidase/glucanase lid domain"/>
    <property type="match status" value="1"/>
</dbReference>
<evidence type="ECO:0000256" key="9">
    <source>
        <dbReference type="ARBA" id="ARBA00022833"/>
    </source>
</evidence>
<evidence type="ECO:0000256" key="3">
    <source>
        <dbReference type="ARBA" id="ARBA00008290"/>
    </source>
</evidence>
<name>A2F7I4_TRIV3</name>
<keyword evidence="8 11" id="KW-0378">Hydrolase</keyword>
<dbReference type="EC" id="3.4.11.21" evidence="4"/>
<evidence type="ECO:0000256" key="1">
    <source>
        <dbReference type="ARBA" id="ARBA00001335"/>
    </source>
</evidence>
<proteinExistence type="inferred from homology"/>
<dbReference type="PRINTS" id="PR00932">
    <property type="entry name" value="AMINO1PTASE"/>
</dbReference>
<accession>A2F7I4</accession>
<dbReference type="GO" id="GO:0005737">
    <property type="term" value="C:cytoplasm"/>
    <property type="evidence" value="ECO:0007669"/>
    <property type="project" value="UniProtKB-ARBA"/>
</dbReference>
<evidence type="ECO:0000256" key="10">
    <source>
        <dbReference type="ARBA" id="ARBA00023049"/>
    </source>
</evidence>
<dbReference type="Gene3D" id="2.30.250.10">
    <property type="entry name" value="Aminopeptidase i, Domain 2"/>
    <property type="match status" value="1"/>
</dbReference>
<dbReference type="VEuPathDB" id="TrichDB:TVAGG3_0179640"/>
<comment type="cofactor">
    <cofactor evidence="2">
        <name>Zn(2+)</name>
        <dbReference type="ChEBI" id="CHEBI:29105"/>
    </cofactor>
</comment>
<evidence type="ECO:0000256" key="8">
    <source>
        <dbReference type="ARBA" id="ARBA00022801"/>
    </source>
</evidence>
<dbReference type="OrthoDB" id="9880441at2759"/>
<comment type="catalytic activity">
    <reaction evidence="1">
        <text>Release of an N-terminal aspartate or glutamate from a peptide, with a preference for aspartate.</text>
        <dbReference type="EC" id="3.4.11.21"/>
    </reaction>
</comment>
<dbReference type="STRING" id="5722.A2F7I4"/>
<dbReference type="Proteomes" id="UP000001542">
    <property type="component" value="Unassembled WGS sequence"/>
</dbReference>
<dbReference type="OMA" id="DWPIAKI"/>
<keyword evidence="9 11" id="KW-0862">Zinc</keyword>
<dbReference type="VEuPathDB" id="TrichDB:TVAG_115460"/>
<keyword evidence="6 11" id="KW-0645">Protease</keyword>
<dbReference type="InterPro" id="IPR001948">
    <property type="entry name" value="Peptidase_M18"/>
</dbReference>
<gene>
    <name evidence="12" type="ORF">TVAG_115460</name>
</gene>
<dbReference type="EMBL" id="DS113648">
    <property type="protein sequence ID" value="EAX99142.1"/>
    <property type="molecule type" value="Genomic_DNA"/>
</dbReference>
<dbReference type="GO" id="GO:0004177">
    <property type="term" value="F:aminopeptidase activity"/>
    <property type="evidence" value="ECO:0007669"/>
    <property type="project" value="UniProtKB-KW"/>
</dbReference>
<dbReference type="PANTHER" id="PTHR28570">
    <property type="entry name" value="ASPARTYL AMINOPEPTIDASE"/>
    <property type="match status" value="1"/>
</dbReference>
<dbReference type="Pfam" id="PF02127">
    <property type="entry name" value="Peptidase_M18"/>
    <property type="match status" value="1"/>
</dbReference>
<reference evidence="12" key="2">
    <citation type="journal article" date="2007" name="Science">
        <title>Draft genome sequence of the sexually transmitted pathogen Trichomonas vaginalis.</title>
        <authorList>
            <person name="Carlton J.M."/>
            <person name="Hirt R.P."/>
            <person name="Silva J.C."/>
            <person name="Delcher A.L."/>
            <person name="Schatz M."/>
            <person name="Zhao Q."/>
            <person name="Wortman J.R."/>
            <person name="Bidwell S.L."/>
            <person name="Alsmark U.C.M."/>
            <person name="Besteiro S."/>
            <person name="Sicheritz-Ponten T."/>
            <person name="Noel C.J."/>
            <person name="Dacks J.B."/>
            <person name="Foster P.G."/>
            <person name="Simillion C."/>
            <person name="Van de Peer Y."/>
            <person name="Miranda-Saavedra D."/>
            <person name="Barton G.J."/>
            <person name="Westrop G.D."/>
            <person name="Mueller S."/>
            <person name="Dessi D."/>
            <person name="Fiori P.L."/>
            <person name="Ren Q."/>
            <person name="Paulsen I."/>
            <person name="Zhang H."/>
            <person name="Bastida-Corcuera F.D."/>
            <person name="Simoes-Barbosa A."/>
            <person name="Brown M.T."/>
            <person name="Hayes R.D."/>
            <person name="Mukherjee M."/>
            <person name="Okumura C.Y."/>
            <person name="Schneider R."/>
            <person name="Smith A.J."/>
            <person name="Vanacova S."/>
            <person name="Villalvazo M."/>
            <person name="Haas B.J."/>
            <person name="Pertea M."/>
            <person name="Feldblyum T.V."/>
            <person name="Utterback T.R."/>
            <person name="Shu C.L."/>
            <person name="Osoegawa K."/>
            <person name="de Jong P.J."/>
            <person name="Hrdy I."/>
            <person name="Horvathova L."/>
            <person name="Zubacova Z."/>
            <person name="Dolezal P."/>
            <person name="Malik S.B."/>
            <person name="Logsdon J.M. Jr."/>
            <person name="Henze K."/>
            <person name="Gupta A."/>
            <person name="Wang C.C."/>
            <person name="Dunne R.L."/>
            <person name="Upcroft J.A."/>
            <person name="Upcroft P."/>
            <person name="White O."/>
            <person name="Salzberg S.L."/>
            <person name="Tang P."/>
            <person name="Chiu C.-H."/>
            <person name="Lee Y.-S."/>
            <person name="Embley T.M."/>
            <person name="Coombs G.H."/>
            <person name="Mottram J.C."/>
            <person name="Tachezy J."/>
            <person name="Fraser-Liggett C.M."/>
            <person name="Johnson P.J."/>
        </authorList>
    </citation>
    <scope>NUCLEOTIDE SEQUENCE [LARGE SCALE GENOMIC DNA]</scope>
    <source>
        <strain evidence="12">G3</strain>
    </source>
</reference>
<protein>
    <recommendedName>
        <fullName evidence="4">aspartyl aminopeptidase</fullName>
        <ecNumber evidence="4">3.4.11.21</ecNumber>
    </recommendedName>
</protein>
<comment type="similarity">
    <text evidence="3 11">Belongs to the peptidase M18 family.</text>
</comment>
<evidence type="ECO:0000256" key="2">
    <source>
        <dbReference type="ARBA" id="ARBA00001947"/>
    </source>
</evidence>
<sequence>MLSKEKFVELLDKIKSPFHFVELARELLKSKGFVELDISKNWENIPEKFFVVREERELIAGLLSSKDTGIFIGGHIDYPGFRIKPNTEEVKDNLEICQTMKYGDPLDHTWFDHDLGIAGIVSYKNNDKIEQKLIKTGAVAIIPNISCYLQKSRTANLPPIVPIFGSADGSSKLQDIIAKEVGCKPEEIVSYDLRFYDVNPTLFPTFDGDLIGGQGLDDLCCSIPLLDAFVNYAQPREKSCFVCFYDNEEIGSVTPFGARSDFITSIIGRLGLSPTFYANSYFVSTDVVHGHHYQYKDMTVPGAECILGEGIGFMWSPQDATAANPELFALVDSIAKKNNVVIAKYFHPHGGYTISRHIAPSLGIKAIDIGVPLLAMHSIREYGAFVDIQSFHRLVISSYASL</sequence>
<dbReference type="SMR" id="A2F7I4"/>
<reference evidence="12" key="1">
    <citation type="submission" date="2006-10" db="EMBL/GenBank/DDBJ databases">
        <authorList>
            <person name="Amadeo P."/>
            <person name="Zhao Q."/>
            <person name="Wortman J."/>
            <person name="Fraser-Liggett C."/>
            <person name="Carlton J."/>
        </authorList>
    </citation>
    <scope>NUCLEOTIDE SEQUENCE</scope>
    <source>
        <strain evidence="12">G3</strain>
    </source>
</reference>
<evidence type="ECO:0000256" key="7">
    <source>
        <dbReference type="ARBA" id="ARBA00022723"/>
    </source>
</evidence>
<keyword evidence="13" id="KW-1185">Reference proteome</keyword>
<dbReference type="AlphaFoldDB" id="A2F7I4"/>
<evidence type="ECO:0000256" key="6">
    <source>
        <dbReference type="ARBA" id="ARBA00022670"/>
    </source>
</evidence>
<dbReference type="GO" id="GO:0006508">
    <property type="term" value="P:proteolysis"/>
    <property type="evidence" value="ECO:0007669"/>
    <property type="project" value="UniProtKB-KW"/>
</dbReference>
<dbReference type="RefSeq" id="XP_001312072.1">
    <property type="nucleotide sequence ID" value="XM_001312071.1"/>
</dbReference>